<gene>
    <name evidence="1" type="ORF">I5731_13300</name>
</gene>
<reference evidence="1" key="1">
    <citation type="submission" date="2020-12" db="EMBL/GenBank/DDBJ databases">
        <title>Methylobrevis albus sp. nov., isolated from fresh water lack sediment.</title>
        <authorList>
            <person name="Zou Q."/>
        </authorList>
    </citation>
    <scope>NUCLEOTIDE SEQUENCE</scope>
    <source>
        <strain evidence="1">L22</strain>
    </source>
</reference>
<dbReference type="Proteomes" id="UP000631694">
    <property type="component" value="Unassembled WGS sequence"/>
</dbReference>
<dbReference type="EMBL" id="JADZLT010000051">
    <property type="protein sequence ID" value="MBH0238806.1"/>
    <property type="molecule type" value="Genomic_DNA"/>
</dbReference>
<organism evidence="1 2">
    <name type="scientific">Methylobrevis albus</name>
    <dbReference type="NCBI Taxonomy" id="2793297"/>
    <lineage>
        <taxon>Bacteria</taxon>
        <taxon>Pseudomonadati</taxon>
        <taxon>Pseudomonadota</taxon>
        <taxon>Alphaproteobacteria</taxon>
        <taxon>Hyphomicrobiales</taxon>
        <taxon>Pleomorphomonadaceae</taxon>
        <taxon>Methylobrevis</taxon>
    </lineage>
</organism>
<keyword evidence="2" id="KW-1185">Reference proteome</keyword>
<evidence type="ECO:0000313" key="2">
    <source>
        <dbReference type="Proteomes" id="UP000631694"/>
    </source>
</evidence>
<dbReference type="RefSeq" id="WP_197311888.1">
    <property type="nucleotide sequence ID" value="NZ_JADZLT010000051.1"/>
</dbReference>
<evidence type="ECO:0000313" key="1">
    <source>
        <dbReference type="EMBL" id="MBH0238806.1"/>
    </source>
</evidence>
<dbReference type="AlphaFoldDB" id="A0A931I4P0"/>
<comment type="caution">
    <text evidence="1">The sequence shown here is derived from an EMBL/GenBank/DDBJ whole genome shotgun (WGS) entry which is preliminary data.</text>
</comment>
<accession>A0A931I4P0</accession>
<name>A0A931I4P0_9HYPH</name>
<protein>
    <submittedName>
        <fullName evidence="1">Uncharacterized protein</fullName>
    </submittedName>
</protein>
<proteinExistence type="predicted"/>
<sequence>MSDVTTFRSDALPAGSTLYGRVRPLMSLIAAAFQAATALDQRRLPERRALETLGLDADRVAAIRFR</sequence>